<accession>A0A7N6AM54</accession>
<dbReference type="PROSITE" id="PS50041">
    <property type="entry name" value="C_TYPE_LECTIN_2"/>
    <property type="match status" value="1"/>
</dbReference>
<keyword evidence="6" id="KW-1185">Reference proteome</keyword>
<proteinExistence type="predicted"/>
<dbReference type="GO" id="GO:0005886">
    <property type="term" value="C:plasma membrane"/>
    <property type="evidence" value="ECO:0007669"/>
    <property type="project" value="InterPro"/>
</dbReference>
<name>A0A7N6AM54_ANATE</name>
<dbReference type="GeneTree" id="ENSGT01030000234575"/>
<feature type="domain" description="C-type lectin" evidence="4">
    <location>
        <begin position="219"/>
        <end position="320"/>
    </location>
</feature>
<reference evidence="5" key="2">
    <citation type="submission" date="2025-08" db="UniProtKB">
        <authorList>
            <consortium name="Ensembl"/>
        </authorList>
    </citation>
    <scope>IDENTIFICATION</scope>
</reference>
<keyword evidence="3" id="KW-0812">Transmembrane</keyword>
<reference evidence="5" key="1">
    <citation type="submission" date="2021-04" db="EMBL/GenBank/DDBJ databases">
        <authorList>
            <consortium name="Wellcome Sanger Institute Data Sharing"/>
        </authorList>
    </citation>
    <scope>NUCLEOTIDE SEQUENCE [LARGE SCALE GENOMIC DNA]</scope>
</reference>
<keyword evidence="3" id="KW-1133">Transmembrane helix</keyword>
<dbReference type="PANTHER" id="PTHR15028">
    <property type="entry name" value="CD72-RELATED"/>
    <property type="match status" value="1"/>
</dbReference>
<dbReference type="Gene3D" id="1.20.5.400">
    <property type="match status" value="1"/>
</dbReference>
<dbReference type="Ensembl" id="ENSATET00000058651.2">
    <property type="protein sequence ID" value="ENSATEP00000049952.2"/>
    <property type="gene ID" value="ENSATEG00000027971.2"/>
</dbReference>
<evidence type="ECO:0000256" key="2">
    <source>
        <dbReference type="SAM" id="MobiDB-lite"/>
    </source>
</evidence>
<evidence type="ECO:0000313" key="6">
    <source>
        <dbReference type="Proteomes" id="UP000265040"/>
    </source>
</evidence>
<dbReference type="Pfam" id="PF00059">
    <property type="entry name" value="Lectin_C"/>
    <property type="match status" value="1"/>
</dbReference>
<dbReference type="InterPro" id="IPR001304">
    <property type="entry name" value="C-type_lectin-like"/>
</dbReference>
<dbReference type="GeneID" id="113155224"/>
<dbReference type="AlphaFoldDB" id="A0A7N6AM54"/>
<dbReference type="GO" id="GO:0004888">
    <property type="term" value="F:transmembrane signaling receptor activity"/>
    <property type="evidence" value="ECO:0007669"/>
    <property type="project" value="InterPro"/>
</dbReference>
<dbReference type="SMART" id="SM00034">
    <property type="entry name" value="CLECT"/>
    <property type="match status" value="1"/>
</dbReference>
<sequence>MSSDHGSSEKVRYDRKVEEDGAQWTEVEIYESAGGARDDRTGFQSQEGGPHTHRTSLRGAALCLGVLSLLMTAGIIVLSTLYNSVTAEKDQLQTGFNHINQSQTEMKQLQDQVTDLVLEKDQLQTRFNNLSHRYNQSQTEMKQLQEQITDLVLEKDQLQTRFNNLSHRYNQSQTEMKQLQEQITVSLEKELNKFNNLSKNYQLLQDKRSGKCPEGWTRFGCSCYFKSTEKKTWSESRTDCENRGSDLVMINSKEEQDFVSKLNNNEESWIGLWTKNGTTGLEWEWVDGSQLTETFWATTDLKTPTVPSYAVCCDHQGKWKQRGQNIKYYYKTWICEK</sequence>
<dbReference type="Proteomes" id="UP000265040">
    <property type="component" value="Chromosome 11"/>
</dbReference>
<dbReference type="InterPro" id="IPR016187">
    <property type="entry name" value="CTDL_fold"/>
</dbReference>
<keyword evidence="1" id="KW-0175">Coiled coil</keyword>
<evidence type="ECO:0000259" key="4">
    <source>
        <dbReference type="PROSITE" id="PS50041"/>
    </source>
</evidence>
<dbReference type="InterPro" id="IPR039689">
    <property type="entry name" value="CD72"/>
</dbReference>
<evidence type="ECO:0000256" key="3">
    <source>
        <dbReference type="SAM" id="Phobius"/>
    </source>
</evidence>
<dbReference type="InterPro" id="IPR016186">
    <property type="entry name" value="C-type_lectin-like/link_sf"/>
</dbReference>
<evidence type="ECO:0000256" key="1">
    <source>
        <dbReference type="SAM" id="Coils"/>
    </source>
</evidence>
<dbReference type="SUPFAM" id="SSF56436">
    <property type="entry name" value="C-type lectin-like"/>
    <property type="match status" value="1"/>
</dbReference>
<dbReference type="SUPFAM" id="SSF90257">
    <property type="entry name" value="Myosin rod fragments"/>
    <property type="match status" value="1"/>
</dbReference>
<evidence type="ECO:0000313" key="5">
    <source>
        <dbReference type="Ensembl" id="ENSATEP00000049952.2"/>
    </source>
</evidence>
<dbReference type="PANTHER" id="PTHR15028:SF6">
    <property type="entry name" value="B-CELL DIFFERENTIATION ANTIGEN CD72"/>
    <property type="match status" value="1"/>
</dbReference>
<feature type="transmembrane region" description="Helical" evidence="3">
    <location>
        <begin position="60"/>
        <end position="82"/>
    </location>
</feature>
<dbReference type="RefSeq" id="XP_026205614.1">
    <property type="nucleotide sequence ID" value="XM_026349829.1"/>
</dbReference>
<feature type="coiled-coil region" evidence="1">
    <location>
        <begin position="99"/>
        <end position="207"/>
    </location>
</feature>
<protein>
    <recommendedName>
        <fullName evidence="4">C-type lectin domain-containing protein</fullName>
    </recommendedName>
</protein>
<reference evidence="5" key="3">
    <citation type="submission" date="2025-09" db="UniProtKB">
        <authorList>
            <consortium name="Ensembl"/>
        </authorList>
    </citation>
    <scope>IDENTIFICATION</scope>
</reference>
<organism evidence="5 6">
    <name type="scientific">Anabas testudineus</name>
    <name type="common">Climbing perch</name>
    <name type="synonym">Anthias testudineus</name>
    <dbReference type="NCBI Taxonomy" id="64144"/>
    <lineage>
        <taxon>Eukaryota</taxon>
        <taxon>Metazoa</taxon>
        <taxon>Chordata</taxon>
        <taxon>Craniata</taxon>
        <taxon>Vertebrata</taxon>
        <taxon>Euteleostomi</taxon>
        <taxon>Actinopterygii</taxon>
        <taxon>Neopterygii</taxon>
        <taxon>Teleostei</taxon>
        <taxon>Neoteleostei</taxon>
        <taxon>Acanthomorphata</taxon>
        <taxon>Anabantaria</taxon>
        <taxon>Anabantiformes</taxon>
        <taxon>Anabantoidei</taxon>
        <taxon>Anabantidae</taxon>
        <taxon>Anabas</taxon>
    </lineage>
</organism>
<dbReference type="Gene3D" id="3.10.100.10">
    <property type="entry name" value="Mannose-Binding Protein A, subunit A"/>
    <property type="match status" value="1"/>
</dbReference>
<feature type="region of interest" description="Disordered" evidence="2">
    <location>
        <begin position="31"/>
        <end position="54"/>
    </location>
</feature>
<keyword evidence="3" id="KW-0472">Membrane</keyword>